<accession>A0AAE0XAC9</accession>
<evidence type="ECO:0000313" key="2">
    <source>
        <dbReference type="EMBL" id="KAK3689016.1"/>
    </source>
</evidence>
<evidence type="ECO:0000256" key="1">
    <source>
        <dbReference type="SAM" id="MobiDB-lite"/>
    </source>
</evidence>
<dbReference type="AlphaFoldDB" id="A0AAE0XAC9"/>
<gene>
    <name evidence="2" type="ORF">B0T22DRAFT_165287</name>
</gene>
<organism evidence="2 3">
    <name type="scientific">Podospora appendiculata</name>
    <dbReference type="NCBI Taxonomy" id="314037"/>
    <lineage>
        <taxon>Eukaryota</taxon>
        <taxon>Fungi</taxon>
        <taxon>Dikarya</taxon>
        <taxon>Ascomycota</taxon>
        <taxon>Pezizomycotina</taxon>
        <taxon>Sordariomycetes</taxon>
        <taxon>Sordariomycetidae</taxon>
        <taxon>Sordariales</taxon>
        <taxon>Podosporaceae</taxon>
        <taxon>Podospora</taxon>
    </lineage>
</organism>
<feature type="region of interest" description="Disordered" evidence="1">
    <location>
        <begin position="103"/>
        <end position="159"/>
    </location>
</feature>
<reference evidence="2" key="2">
    <citation type="submission" date="2023-06" db="EMBL/GenBank/DDBJ databases">
        <authorList>
            <consortium name="Lawrence Berkeley National Laboratory"/>
            <person name="Haridas S."/>
            <person name="Hensen N."/>
            <person name="Bonometti L."/>
            <person name="Westerberg I."/>
            <person name="Brannstrom I.O."/>
            <person name="Guillou S."/>
            <person name="Cros-Aarteil S."/>
            <person name="Calhoun S."/>
            <person name="Kuo A."/>
            <person name="Mondo S."/>
            <person name="Pangilinan J."/>
            <person name="Riley R."/>
            <person name="Labutti K."/>
            <person name="Andreopoulos B."/>
            <person name="Lipzen A."/>
            <person name="Chen C."/>
            <person name="Yanf M."/>
            <person name="Daum C."/>
            <person name="Ng V."/>
            <person name="Clum A."/>
            <person name="Steindorff A."/>
            <person name="Ohm R."/>
            <person name="Martin F."/>
            <person name="Silar P."/>
            <person name="Natvig D."/>
            <person name="Lalanne C."/>
            <person name="Gautier V."/>
            <person name="Ament-Velasquez S.L."/>
            <person name="Kruys A."/>
            <person name="Hutchinson M.I."/>
            <person name="Powell A.J."/>
            <person name="Barry K."/>
            <person name="Miller A.N."/>
            <person name="Grigoriev I.V."/>
            <person name="Debuchy R."/>
            <person name="Gladieux P."/>
            <person name="Thoren M.H."/>
            <person name="Johannesson H."/>
        </authorList>
    </citation>
    <scope>NUCLEOTIDE SEQUENCE</scope>
    <source>
        <strain evidence="2">CBS 314.62</strain>
    </source>
</reference>
<dbReference type="Proteomes" id="UP001270362">
    <property type="component" value="Unassembled WGS sequence"/>
</dbReference>
<reference evidence="2" key="1">
    <citation type="journal article" date="2023" name="Mol. Phylogenet. Evol.">
        <title>Genome-scale phylogeny and comparative genomics of the fungal order Sordariales.</title>
        <authorList>
            <person name="Hensen N."/>
            <person name="Bonometti L."/>
            <person name="Westerberg I."/>
            <person name="Brannstrom I.O."/>
            <person name="Guillou S."/>
            <person name="Cros-Aarteil S."/>
            <person name="Calhoun S."/>
            <person name="Haridas S."/>
            <person name="Kuo A."/>
            <person name="Mondo S."/>
            <person name="Pangilinan J."/>
            <person name="Riley R."/>
            <person name="LaButti K."/>
            <person name="Andreopoulos B."/>
            <person name="Lipzen A."/>
            <person name="Chen C."/>
            <person name="Yan M."/>
            <person name="Daum C."/>
            <person name="Ng V."/>
            <person name="Clum A."/>
            <person name="Steindorff A."/>
            <person name="Ohm R.A."/>
            <person name="Martin F."/>
            <person name="Silar P."/>
            <person name="Natvig D.O."/>
            <person name="Lalanne C."/>
            <person name="Gautier V."/>
            <person name="Ament-Velasquez S.L."/>
            <person name="Kruys A."/>
            <person name="Hutchinson M.I."/>
            <person name="Powell A.J."/>
            <person name="Barry K."/>
            <person name="Miller A.N."/>
            <person name="Grigoriev I.V."/>
            <person name="Debuchy R."/>
            <person name="Gladieux P."/>
            <person name="Hiltunen Thoren M."/>
            <person name="Johannesson H."/>
        </authorList>
    </citation>
    <scope>NUCLEOTIDE SEQUENCE</scope>
    <source>
        <strain evidence="2">CBS 314.62</strain>
    </source>
</reference>
<protein>
    <submittedName>
        <fullName evidence="2">Uncharacterized protein</fullName>
    </submittedName>
</protein>
<proteinExistence type="predicted"/>
<evidence type="ECO:0000313" key="3">
    <source>
        <dbReference type="Proteomes" id="UP001270362"/>
    </source>
</evidence>
<keyword evidence="3" id="KW-1185">Reference proteome</keyword>
<name>A0AAE0XAC9_9PEZI</name>
<dbReference type="EMBL" id="JAULSO010000002">
    <property type="protein sequence ID" value="KAK3689016.1"/>
    <property type="molecule type" value="Genomic_DNA"/>
</dbReference>
<sequence>MQSRWSPHRRARPLVPRCQAVLHQRQRQQWRPRSHLPELRRGLQPPLIAGGSLHGRRRPAPRQIKIGEVRYAPVPTACVPHLDRLEDWVRRIPERKEAARRKIERGRLNAEQAQRQARRDAVSNYHRRLEHHNSGRPDNPAPPKRPRLDLTPRHTPSTDACPNCTASLAACIKCKLLSCPRKGCAGQGYDLLQRCADHNDEIFCQTCCKSASTTDLLRPDCLPSMMRLPELSGNREDSEGLVLGPGNAGMISHASELTHKIHLRSETVLPNTEDSVVELDRLKCICGDVHSNCKAHIKTAKSRWRGGCGGDRGCCRSCLERTFNCKSECVDDCCEQGYHEISRNDRGCPRCGGYFFNENDMYEDLMDPMGDYYC</sequence>
<comment type="caution">
    <text evidence="2">The sequence shown here is derived from an EMBL/GenBank/DDBJ whole genome shotgun (WGS) entry which is preliminary data.</text>
</comment>